<dbReference type="PROSITE" id="PS50011">
    <property type="entry name" value="PROTEIN_KINASE_DOM"/>
    <property type="match status" value="1"/>
</dbReference>
<sequence>MESMLNRLRDTVSATVYQVTNNLSTALPGNPLTREYELLRQIGSAGPGLCFKIYEAMKKSTKEQVSLFILEKKTDRFERKEKEQLFETIRHGVPQLTRLRHPSMLTVQHNLEESRDLIAFATEPVLGSLANFFDQSFVRDQSKDGKFEFYDIEIKYGLLQIAEGLQFLHKDARILHRNICPENIVVNRNGIWKIAGFDFSVQTTNPNEQPYKFPVLKVIADLSLEIQANFTYSAPEHFTSSDSIIDTSSDIFSLGMVAFTLYNKGKPLLPFNGSYQYRPEKFVTDLRDKLSTTTSLSCIPEDFRKHFRLLLSIDPQLRPDAQQLSKLQIFQDVLVRTLQYFDCLFQWDSAQKTQFYRNLPEVLQRIPKRIKLRRIVNGLAKEFVNPEMVPFVLPPMFLIAKETDDEEFHMWILPELIPVFRYKEPIQIGLFLLKNMDFLVAKFKTKPDALKEHIIPLIYRFLESDAYQIQELCLSVVPSIIHLIDFSGSKNMLLPRIKRLALETKLLSVRVNCLICLGKILEHLDKWLVLDEVLPLVMMMPSREPAVIMCSVGIFTLTMNSNKLGIPKEMLATKVIPFLVPLSIENGLSLLQYTTIMNLIREILNKIEEEHQAKIRQLDSIKVQQDSFFTDQQQQQVNGTGDQKSFDPFKLNDTPANNNGDKTTVNSHGPLSLDEKERLAFEKEQSERLKMNEQHTMLWMGGNVSAQNSEPLKSSQNSKPLPTKDLTDLLINSNLNLMSKPSTQSFPTNGQLSNVFSSFPAHQFNQQPPSQQQQHQQQQKPNYSALDNISIPNIGSKSTPQTLNSMKQSTINHHHHTQSLSPIRTMKTMNTVQSNIQSSKSTKQLSKSELEEFLN</sequence>
<proteinExistence type="inferred from homology"/>
<dbReference type="InterPro" id="IPR016024">
    <property type="entry name" value="ARM-type_fold"/>
</dbReference>
<comment type="caution">
    <text evidence="4">The sequence shown here is derived from an EMBL/GenBank/DDBJ whole genome shotgun (WGS) entry which is preliminary data.</text>
</comment>
<evidence type="ECO:0000256" key="2">
    <source>
        <dbReference type="SAM" id="MobiDB-lite"/>
    </source>
</evidence>
<feature type="region of interest" description="Disordered" evidence="2">
    <location>
        <begin position="761"/>
        <end position="805"/>
    </location>
</feature>
<dbReference type="GO" id="GO:0004672">
    <property type="term" value="F:protein kinase activity"/>
    <property type="evidence" value="ECO:0007669"/>
    <property type="project" value="InterPro"/>
</dbReference>
<feature type="compositionally biased region" description="Low complexity" evidence="2">
    <location>
        <begin position="632"/>
        <end position="643"/>
    </location>
</feature>
<organism evidence="4">
    <name type="scientific">Dermatophagoides farinae</name>
    <name type="common">American house dust mite</name>
    <dbReference type="NCBI Taxonomy" id="6954"/>
    <lineage>
        <taxon>Eukaryota</taxon>
        <taxon>Metazoa</taxon>
        <taxon>Ecdysozoa</taxon>
        <taxon>Arthropoda</taxon>
        <taxon>Chelicerata</taxon>
        <taxon>Arachnida</taxon>
        <taxon>Acari</taxon>
        <taxon>Acariformes</taxon>
        <taxon>Sarcoptiformes</taxon>
        <taxon>Astigmata</taxon>
        <taxon>Psoroptidia</taxon>
        <taxon>Analgoidea</taxon>
        <taxon>Pyroglyphidae</taxon>
        <taxon>Dermatophagoidinae</taxon>
        <taxon>Dermatophagoides</taxon>
    </lineage>
</organism>
<dbReference type="CDD" id="cd14011">
    <property type="entry name" value="PK_SCY1_like"/>
    <property type="match status" value="1"/>
</dbReference>
<reference evidence="4" key="1">
    <citation type="submission" date="2020-06" db="EMBL/GenBank/DDBJ databases">
        <authorList>
            <person name="Ji K."/>
            <person name="Li J."/>
        </authorList>
    </citation>
    <scope>NUCLEOTIDE SEQUENCE</scope>
    <source>
        <strain evidence="4">JKM2019</strain>
        <tissue evidence="4">Whole body</tissue>
    </source>
</reference>
<dbReference type="InterPro" id="IPR051177">
    <property type="entry name" value="CIK-Related_Protein"/>
</dbReference>
<dbReference type="AlphaFoldDB" id="A0A9D4NUZ1"/>
<evidence type="ECO:0000259" key="3">
    <source>
        <dbReference type="PROSITE" id="PS50011"/>
    </source>
</evidence>
<feature type="region of interest" description="Disordered" evidence="2">
    <location>
        <begin position="833"/>
        <end position="855"/>
    </location>
</feature>
<dbReference type="SUPFAM" id="SSF48371">
    <property type="entry name" value="ARM repeat"/>
    <property type="match status" value="1"/>
</dbReference>
<dbReference type="GO" id="GO:0005524">
    <property type="term" value="F:ATP binding"/>
    <property type="evidence" value="ECO:0007669"/>
    <property type="project" value="InterPro"/>
</dbReference>
<feature type="compositionally biased region" description="Low complexity" evidence="2">
    <location>
        <begin position="763"/>
        <end position="781"/>
    </location>
</feature>
<accession>A0A9D4NUZ1</accession>
<dbReference type="InterPro" id="IPR011009">
    <property type="entry name" value="Kinase-like_dom_sf"/>
</dbReference>
<comment type="similarity">
    <text evidence="1">Belongs to the protein kinase superfamily.</text>
</comment>
<dbReference type="SMART" id="SM00220">
    <property type="entry name" value="S_TKc"/>
    <property type="match status" value="1"/>
</dbReference>
<protein>
    <submittedName>
        <fullName evidence="4">Scy1-like protein</fullName>
    </submittedName>
</protein>
<dbReference type="Proteomes" id="UP000828236">
    <property type="component" value="Unassembled WGS sequence"/>
</dbReference>
<feature type="compositionally biased region" description="Polar residues" evidence="2">
    <location>
        <begin position="704"/>
        <end position="720"/>
    </location>
</feature>
<gene>
    <name evidence="4" type="ORF">HUG17_2821</name>
</gene>
<dbReference type="EMBL" id="SDOV01000007">
    <property type="protein sequence ID" value="KAH7638788.1"/>
    <property type="molecule type" value="Genomic_DNA"/>
</dbReference>
<feature type="region of interest" description="Disordered" evidence="2">
    <location>
        <begin position="704"/>
        <end position="725"/>
    </location>
</feature>
<dbReference type="PANTHER" id="PTHR12984:SF6">
    <property type="entry name" value="SCY1-LIKE PROTEIN 2"/>
    <property type="match status" value="1"/>
</dbReference>
<feature type="compositionally biased region" description="Polar residues" evidence="2">
    <location>
        <begin position="654"/>
        <end position="669"/>
    </location>
</feature>
<dbReference type="Gene3D" id="1.10.510.10">
    <property type="entry name" value="Transferase(Phosphotransferase) domain 1"/>
    <property type="match status" value="1"/>
</dbReference>
<feature type="compositionally biased region" description="Basic and acidic residues" evidence="2">
    <location>
        <begin position="846"/>
        <end position="855"/>
    </location>
</feature>
<evidence type="ECO:0000313" key="4">
    <source>
        <dbReference type="EMBL" id="KAH7638788.1"/>
    </source>
</evidence>
<feature type="region of interest" description="Disordered" evidence="2">
    <location>
        <begin position="632"/>
        <end position="672"/>
    </location>
</feature>
<dbReference type="OrthoDB" id="79687at2759"/>
<reference evidence="4" key="2">
    <citation type="journal article" date="2021" name="World Allergy Organ. J.">
        <title>Chromosome-level assembly of Dermatophagoides farinae genome and transcriptome reveals two novel allergens Der f 37 and Der f 39.</title>
        <authorList>
            <person name="Chen J."/>
            <person name="Cai Z."/>
            <person name="Fan D."/>
            <person name="Hu J."/>
            <person name="Hou Y."/>
            <person name="He Y."/>
            <person name="Zhang Z."/>
            <person name="Zhao Z."/>
            <person name="Gao P."/>
            <person name="Hu W."/>
            <person name="Sun J."/>
            <person name="Li J."/>
            <person name="Ji K."/>
        </authorList>
    </citation>
    <scope>NUCLEOTIDE SEQUENCE</scope>
    <source>
        <strain evidence="4">JKM2019</strain>
    </source>
</reference>
<dbReference type="PANTHER" id="PTHR12984">
    <property type="entry name" value="SCY1-RELATED S/T PROTEIN KINASE-LIKE"/>
    <property type="match status" value="1"/>
</dbReference>
<feature type="compositionally biased region" description="Polar residues" evidence="2">
    <location>
        <begin position="785"/>
        <end position="805"/>
    </location>
</feature>
<feature type="domain" description="Protein kinase" evidence="3">
    <location>
        <begin position="36"/>
        <end position="330"/>
    </location>
</feature>
<dbReference type="InterPro" id="IPR011989">
    <property type="entry name" value="ARM-like"/>
</dbReference>
<dbReference type="InterPro" id="IPR000719">
    <property type="entry name" value="Prot_kinase_dom"/>
</dbReference>
<dbReference type="Gene3D" id="1.25.10.10">
    <property type="entry name" value="Leucine-rich Repeat Variant"/>
    <property type="match status" value="1"/>
</dbReference>
<name>A0A9D4NUZ1_DERFA</name>
<dbReference type="SUPFAM" id="SSF56112">
    <property type="entry name" value="Protein kinase-like (PK-like)"/>
    <property type="match status" value="1"/>
</dbReference>
<evidence type="ECO:0000256" key="1">
    <source>
        <dbReference type="ARBA" id="ARBA00038349"/>
    </source>
</evidence>
<dbReference type="Pfam" id="PF00069">
    <property type="entry name" value="Pkinase"/>
    <property type="match status" value="1"/>
</dbReference>
<dbReference type="Gene3D" id="3.30.200.20">
    <property type="entry name" value="Phosphorylase Kinase, domain 1"/>
    <property type="match status" value="1"/>
</dbReference>